<evidence type="ECO:0000313" key="1">
    <source>
        <dbReference type="EMBL" id="EAS02190.2"/>
    </source>
</evidence>
<name>Q240L8_TETTS</name>
<accession>Q240L8</accession>
<dbReference type="RefSeq" id="XP_001022435.2">
    <property type="nucleotide sequence ID" value="XM_001022435.2"/>
</dbReference>
<dbReference type="GeneID" id="7828027"/>
<dbReference type="HOGENOM" id="CLU_974814_0_0_1"/>
<dbReference type="Proteomes" id="UP000009168">
    <property type="component" value="Unassembled WGS sequence"/>
</dbReference>
<gene>
    <name evidence="1" type="ORF">TTHERM_00989310</name>
</gene>
<reference evidence="2" key="1">
    <citation type="journal article" date="2006" name="PLoS Biol.">
        <title>Macronuclear genome sequence of the ciliate Tetrahymena thermophila, a model eukaryote.</title>
        <authorList>
            <person name="Eisen J.A."/>
            <person name="Coyne R.S."/>
            <person name="Wu M."/>
            <person name="Wu D."/>
            <person name="Thiagarajan M."/>
            <person name="Wortman J.R."/>
            <person name="Badger J.H."/>
            <person name="Ren Q."/>
            <person name="Amedeo P."/>
            <person name="Jones K.M."/>
            <person name="Tallon L.J."/>
            <person name="Delcher A.L."/>
            <person name="Salzberg S.L."/>
            <person name="Silva J.C."/>
            <person name="Haas B.J."/>
            <person name="Majoros W.H."/>
            <person name="Farzad M."/>
            <person name="Carlton J.M."/>
            <person name="Smith R.K. Jr."/>
            <person name="Garg J."/>
            <person name="Pearlman R.E."/>
            <person name="Karrer K.M."/>
            <person name="Sun L."/>
            <person name="Manning G."/>
            <person name="Elde N.C."/>
            <person name="Turkewitz A.P."/>
            <person name="Asai D.J."/>
            <person name="Wilkes D.E."/>
            <person name="Wang Y."/>
            <person name="Cai H."/>
            <person name="Collins K."/>
            <person name="Stewart B.A."/>
            <person name="Lee S.R."/>
            <person name="Wilamowska K."/>
            <person name="Weinberg Z."/>
            <person name="Ruzzo W.L."/>
            <person name="Wloga D."/>
            <person name="Gaertig J."/>
            <person name="Frankel J."/>
            <person name="Tsao C.-C."/>
            <person name="Gorovsky M.A."/>
            <person name="Keeling P.J."/>
            <person name="Waller R.F."/>
            <person name="Patron N.J."/>
            <person name="Cherry J.M."/>
            <person name="Stover N.A."/>
            <person name="Krieger C.J."/>
            <person name="del Toro C."/>
            <person name="Ryder H.F."/>
            <person name="Williamson S.C."/>
            <person name="Barbeau R.A."/>
            <person name="Hamilton E.P."/>
            <person name="Orias E."/>
        </authorList>
    </citation>
    <scope>NUCLEOTIDE SEQUENCE [LARGE SCALE GENOMIC DNA]</scope>
    <source>
        <strain evidence="2">SB210</strain>
    </source>
</reference>
<sequence>MFNFENLFDSLSCYMSLSKEEKEQEQLEMLMGQILEIQEGRKEQDEEILNISHNKYIQLSAKKICDLQYDNPTQYQIDLEQLVDQQLDDLLANSDKDSKAYYSAVKSFLEQARFMN</sequence>
<dbReference type="EMBL" id="GG662546">
    <property type="protein sequence ID" value="EAS02190.2"/>
    <property type="molecule type" value="Genomic_DNA"/>
</dbReference>
<dbReference type="KEGG" id="tet:TTHERM_00989310"/>
<dbReference type="InParanoid" id="Q240L8"/>
<keyword evidence="2" id="KW-1185">Reference proteome</keyword>
<evidence type="ECO:0000313" key="2">
    <source>
        <dbReference type="Proteomes" id="UP000009168"/>
    </source>
</evidence>
<dbReference type="AlphaFoldDB" id="Q240L8"/>
<protein>
    <submittedName>
        <fullName evidence="1">Uncharacterized protein</fullName>
    </submittedName>
</protein>
<proteinExistence type="predicted"/>
<organism evidence="1 2">
    <name type="scientific">Tetrahymena thermophila (strain SB210)</name>
    <dbReference type="NCBI Taxonomy" id="312017"/>
    <lineage>
        <taxon>Eukaryota</taxon>
        <taxon>Sar</taxon>
        <taxon>Alveolata</taxon>
        <taxon>Ciliophora</taxon>
        <taxon>Intramacronucleata</taxon>
        <taxon>Oligohymenophorea</taxon>
        <taxon>Hymenostomatida</taxon>
        <taxon>Tetrahymenina</taxon>
        <taxon>Tetrahymenidae</taxon>
        <taxon>Tetrahymena</taxon>
    </lineage>
</organism>